<gene>
    <name evidence="8" type="primary">rnd_2</name>
    <name evidence="6" type="synonym">rnd</name>
    <name evidence="8" type="ORF">Poly30_47620</name>
</gene>
<keyword evidence="3 6" id="KW-0540">Nuclease</keyword>
<organism evidence="8 9">
    <name type="scientific">Saltatorellus ferox</name>
    <dbReference type="NCBI Taxonomy" id="2528018"/>
    <lineage>
        <taxon>Bacteria</taxon>
        <taxon>Pseudomonadati</taxon>
        <taxon>Planctomycetota</taxon>
        <taxon>Planctomycetia</taxon>
        <taxon>Planctomycetia incertae sedis</taxon>
        <taxon>Saltatorellus</taxon>
    </lineage>
</organism>
<dbReference type="PANTHER" id="PTHR47649:SF1">
    <property type="entry name" value="RIBONUCLEASE D"/>
    <property type="match status" value="1"/>
</dbReference>
<dbReference type="InterPro" id="IPR002121">
    <property type="entry name" value="HRDC_dom"/>
</dbReference>
<dbReference type="EMBL" id="CP036434">
    <property type="protein sequence ID" value="QDV09205.1"/>
    <property type="molecule type" value="Genomic_DNA"/>
</dbReference>
<keyword evidence="2 6" id="KW-0819">tRNA processing</keyword>
<dbReference type="GO" id="GO:0003676">
    <property type="term" value="F:nucleic acid binding"/>
    <property type="evidence" value="ECO:0007669"/>
    <property type="project" value="InterPro"/>
</dbReference>
<dbReference type="GO" id="GO:0005737">
    <property type="term" value="C:cytoplasm"/>
    <property type="evidence" value="ECO:0007669"/>
    <property type="project" value="UniProtKB-SubCell"/>
</dbReference>
<dbReference type="Pfam" id="PF01612">
    <property type="entry name" value="DNA_pol_A_exo1"/>
    <property type="match status" value="1"/>
</dbReference>
<reference evidence="8 9" key="1">
    <citation type="submission" date="2019-02" db="EMBL/GenBank/DDBJ databases">
        <title>Deep-cultivation of Planctomycetes and their phenomic and genomic characterization uncovers novel biology.</title>
        <authorList>
            <person name="Wiegand S."/>
            <person name="Jogler M."/>
            <person name="Boedeker C."/>
            <person name="Pinto D."/>
            <person name="Vollmers J."/>
            <person name="Rivas-Marin E."/>
            <person name="Kohn T."/>
            <person name="Peeters S.H."/>
            <person name="Heuer A."/>
            <person name="Rast P."/>
            <person name="Oberbeckmann S."/>
            <person name="Bunk B."/>
            <person name="Jeske O."/>
            <person name="Meyerdierks A."/>
            <person name="Storesund J.E."/>
            <person name="Kallscheuer N."/>
            <person name="Luecker S."/>
            <person name="Lage O.M."/>
            <person name="Pohl T."/>
            <person name="Merkel B.J."/>
            <person name="Hornburger P."/>
            <person name="Mueller R.-W."/>
            <person name="Bruemmer F."/>
            <person name="Labrenz M."/>
            <person name="Spormann A.M."/>
            <person name="Op den Camp H."/>
            <person name="Overmann J."/>
            <person name="Amann R."/>
            <person name="Jetten M.S.M."/>
            <person name="Mascher T."/>
            <person name="Medema M.H."/>
            <person name="Devos D.P."/>
            <person name="Kaster A.-K."/>
            <person name="Ovreas L."/>
            <person name="Rohde M."/>
            <person name="Galperin M.Y."/>
            <person name="Jogler C."/>
        </authorList>
    </citation>
    <scope>NUCLEOTIDE SEQUENCE [LARGE SCALE GENOMIC DNA]</scope>
    <source>
        <strain evidence="8 9">Poly30</strain>
    </source>
</reference>
<dbReference type="CDD" id="cd06142">
    <property type="entry name" value="RNaseD_exo"/>
    <property type="match status" value="1"/>
</dbReference>
<dbReference type="EC" id="3.1.13.5" evidence="6"/>
<comment type="cofactor">
    <cofactor evidence="6">
        <name>a divalent metal cation</name>
        <dbReference type="ChEBI" id="CHEBI:60240"/>
    </cofactor>
</comment>
<comment type="subcellular location">
    <subcellularLocation>
        <location evidence="6">Cytoplasm</location>
    </subcellularLocation>
</comment>
<comment type="similarity">
    <text evidence="6">Belongs to the RNase D family.</text>
</comment>
<dbReference type="PROSITE" id="PS50967">
    <property type="entry name" value="HRDC"/>
    <property type="match status" value="1"/>
</dbReference>
<comment type="catalytic activity">
    <reaction evidence="6">
        <text>Exonucleolytic cleavage that removes extra residues from the 3'-terminus of tRNA to produce 5'-mononucleotides.</text>
        <dbReference type="EC" id="3.1.13.5"/>
    </reaction>
</comment>
<evidence type="ECO:0000259" key="7">
    <source>
        <dbReference type="PROSITE" id="PS50967"/>
    </source>
</evidence>
<keyword evidence="9" id="KW-1185">Reference proteome</keyword>
<dbReference type="HAMAP" id="MF_01899">
    <property type="entry name" value="RNase_D"/>
    <property type="match status" value="1"/>
</dbReference>
<protein>
    <recommendedName>
        <fullName evidence="6">Ribonuclease D</fullName>
        <shortName evidence="6">RNase D</shortName>
        <ecNumber evidence="6">3.1.13.5</ecNumber>
    </recommendedName>
</protein>
<dbReference type="GO" id="GO:0033890">
    <property type="term" value="F:ribonuclease D activity"/>
    <property type="evidence" value="ECO:0007669"/>
    <property type="project" value="UniProtKB-UniRule"/>
</dbReference>
<dbReference type="SUPFAM" id="SSF53098">
    <property type="entry name" value="Ribonuclease H-like"/>
    <property type="match status" value="1"/>
</dbReference>
<evidence type="ECO:0000313" key="8">
    <source>
        <dbReference type="EMBL" id="QDV09205.1"/>
    </source>
</evidence>
<dbReference type="Gene3D" id="1.10.150.80">
    <property type="entry name" value="HRDC domain"/>
    <property type="match status" value="1"/>
</dbReference>
<dbReference type="InterPro" id="IPR010997">
    <property type="entry name" value="HRDC-like_sf"/>
</dbReference>
<evidence type="ECO:0000256" key="4">
    <source>
        <dbReference type="ARBA" id="ARBA00022801"/>
    </source>
</evidence>
<dbReference type="InterPro" id="IPR012337">
    <property type="entry name" value="RNaseH-like_sf"/>
</dbReference>
<dbReference type="SUPFAM" id="SSF47819">
    <property type="entry name" value="HRDC-like"/>
    <property type="match status" value="2"/>
</dbReference>
<evidence type="ECO:0000256" key="6">
    <source>
        <dbReference type="HAMAP-Rule" id="MF_01899"/>
    </source>
</evidence>
<evidence type="ECO:0000256" key="1">
    <source>
        <dbReference type="ARBA" id="ARBA00022490"/>
    </source>
</evidence>
<dbReference type="Proteomes" id="UP000320390">
    <property type="component" value="Chromosome"/>
</dbReference>
<dbReference type="RefSeq" id="WP_145203191.1">
    <property type="nucleotide sequence ID" value="NZ_CP036434.1"/>
</dbReference>
<accession>A0A518EYP0</accession>
<keyword evidence="5 6" id="KW-0269">Exonuclease</keyword>
<comment type="function">
    <text evidence="6">Exonuclease involved in the 3' processing of various precursor tRNAs. Initiates hydrolysis at the 3'-terminus of an RNA molecule and releases 5'-mononucleotides.</text>
</comment>
<dbReference type="GO" id="GO:0000166">
    <property type="term" value="F:nucleotide binding"/>
    <property type="evidence" value="ECO:0007669"/>
    <property type="project" value="InterPro"/>
</dbReference>
<dbReference type="Gene3D" id="3.30.420.10">
    <property type="entry name" value="Ribonuclease H-like superfamily/Ribonuclease H"/>
    <property type="match status" value="1"/>
</dbReference>
<evidence type="ECO:0000313" key="9">
    <source>
        <dbReference type="Proteomes" id="UP000320390"/>
    </source>
</evidence>
<name>A0A518EYP0_9BACT</name>
<dbReference type="InterPro" id="IPR002562">
    <property type="entry name" value="3'-5'_exonuclease_dom"/>
</dbReference>
<dbReference type="Pfam" id="PF00570">
    <property type="entry name" value="HRDC"/>
    <property type="match status" value="1"/>
</dbReference>
<dbReference type="InterPro" id="IPR036397">
    <property type="entry name" value="RNaseH_sf"/>
</dbReference>
<evidence type="ECO:0000256" key="3">
    <source>
        <dbReference type="ARBA" id="ARBA00022722"/>
    </source>
</evidence>
<feature type="domain" description="HRDC" evidence="7">
    <location>
        <begin position="207"/>
        <end position="288"/>
    </location>
</feature>
<dbReference type="GO" id="GO:0042780">
    <property type="term" value="P:tRNA 3'-end processing"/>
    <property type="evidence" value="ECO:0007669"/>
    <property type="project" value="UniProtKB-UniRule"/>
</dbReference>
<evidence type="ECO:0000256" key="5">
    <source>
        <dbReference type="ARBA" id="ARBA00022839"/>
    </source>
</evidence>
<dbReference type="SMART" id="SM00474">
    <property type="entry name" value="35EXOc"/>
    <property type="match status" value="1"/>
</dbReference>
<proteinExistence type="inferred from homology"/>
<dbReference type="NCBIfam" id="TIGR01388">
    <property type="entry name" value="rnd"/>
    <property type="match status" value="1"/>
</dbReference>
<dbReference type="OrthoDB" id="9800549at2"/>
<dbReference type="InterPro" id="IPR044876">
    <property type="entry name" value="HRDC_dom_sf"/>
</dbReference>
<evidence type="ECO:0000256" key="2">
    <source>
        <dbReference type="ARBA" id="ARBA00022694"/>
    </source>
</evidence>
<dbReference type="PANTHER" id="PTHR47649">
    <property type="entry name" value="RIBONUCLEASE D"/>
    <property type="match status" value="1"/>
</dbReference>
<sequence length="380" mass="41759">MLIQDTESLTKFCASLQGAPYLAVDTEFMRESTYHAQLCLVQVAHGEHAAAIDPLARGIDLAPLHALLAEPGTLKVLHSAVQDLEIFFHATGSVPGPVFDTQIAASVCGLGDQPGYAKLAAELLGVQLDKASQAVDWSVRPMSERQIDYALGDVTHLCRIYEILVADLETKGRGAWVAQEMEALVEPSRYVVDPRLAYRRIKIRRPERKDLAILRELSDWRERAAVSRNIPRGWVVRDDALAEIAQHVPHDVEELARVRGLKPQVAKGVDGRAMLDAIERALATPEEEWPEAPTSRAPLSGHEPLVALLQALLRLRCDAHGVSTSMIASRNDLDRIATEPQPDVPALRGWRKKIFGEDALKLRAGEISLSGDGEFGVLLQ</sequence>
<keyword evidence="1 6" id="KW-0963">Cytoplasm</keyword>
<dbReference type="InterPro" id="IPR006292">
    <property type="entry name" value="RNase_D"/>
</dbReference>
<dbReference type="SMART" id="SM00341">
    <property type="entry name" value="HRDC"/>
    <property type="match status" value="1"/>
</dbReference>
<dbReference type="GO" id="GO:0008408">
    <property type="term" value="F:3'-5' exonuclease activity"/>
    <property type="evidence" value="ECO:0007669"/>
    <property type="project" value="InterPro"/>
</dbReference>
<keyword evidence="4 6" id="KW-0378">Hydrolase</keyword>
<dbReference type="AlphaFoldDB" id="A0A518EYP0"/>
<dbReference type="InterPro" id="IPR051086">
    <property type="entry name" value="RNase_D-like"/>
</dbReference>